<dbReference type="Proteomes" id="UP000639338">
    <property type="component" value="Unassembled WGS sequence"/>
</dbReference>
<dbReference type="InterPro" id="IPR029055">
    <property type="entry name" value="Ntn_hydrolases_N"/>
</dbReference>
<dbReference type="GO" id="GO:0005886">
    <property type="term" value="C:plasma membrane"/>
    <property type="evidence" value="ECO:0007669"/>
    <property type="project" value="TreeGrafter"/>
</dbReference>
<dbReference type="Gene3D" id="3.60.20.40">
    <property type="match status" value="2"/>
</dbReference>
<dbReference type="PANTHER" id="PTHR11686">
    <property type="entry name" value="GAMMA GLUTAMYL TRANSPEPTIDASE"/>
    <property type="match status" value="1"/>
</dbReference>
<evidence type="ECO:0000256" key="3">
    <source>
        <dbReference type="SAM" id="Phobius"/>
    </source>
</evidence>
<keyword evidence="3" id="KW-0472">Membrane</keyword>
<dbReference type="Pfam" id="PF01019">
    <property type="entry name" value="G_glu_transpept"/>
    <property type="match status" value="4"/>
</dbReference>
<dbReference type="InterPro" id="IPR000101">
    <property type="entry name" value="GGT_peptidase"/>
</dbReference>
<feature type="binding site" evidence="2">
    <location>
        <position position="282"/>
    </location>
    <ligand>
        <name>L-glutamate</name>
        <dbReference type="ChEBI" id="CHEBI:29985"/>
    </ligand>
</feature>
<evidence type="ECO:0000256" key="1">
    <source>
        <dbReference type="PIRSR" id="PIRSR600101-1"/>
    </source>
</evidence>
<dbReference type="SMR" id="A0A834Y5N1"/>
<evidence type="ECO:0000313" key="6">
    <source>
        <dbReference type="Proteomes" id="UP000639338"/>
    </source>
</evidence>
<proteinExistence type="predicted"/>
<name>A0A834Y5N1_APHGI</name>
<dbReference type="InterPro" id="IPR043137">
    <property type="entry name" value="GGT_ssub_C"/>
</dbReference>
<dbReference type="SUPFAM" id="SSF56235">
    <property type="entry name" value="N-terminal nucleophile aminohydrolases (Ntn hydrolases)"/>
    <property type="match status" value="1"/>
</dbReference>
<keyword evidence="3" id="KW-1133">Transmembrane helix</keyword>
<dbReference type="GO" id="GO:0006751">
    <property type="term" value="P:glutathione catabolic process"/>
    <property type="evidence" value="ECO:0007669"/>
    <property type="project" value="InterPro"/>
</dbReference>
<feature type="transmembrane region" description="Helical" evidence="3">
    <location>
        <begin position="159"/>
        <end position="182"/>
    </location>
</feature>
<accession>A0A834Y5N1</accession>
<dbReference type="AlphaFoldDB" id="A0A834Y5N1"/>
<feature type="binding site" evidence="2">
    <location>
        <position position="25"/>
    </location>
    <ligand>
        <name>L-glutamate</name>
        <dbReference type="ChEBI" id="CHEBI:29985"/>
    </ligand>
</feature>
<dbReference type="GO" id="GO:0036374">
    <property type="term" value="F:glutathione hydrolase activity"/>
    <property type="evidence" value="ECO:0007669"/>
    <property type="project" value="InterPro"/>
</dbReference>
<dbReference type="OrthoDB" id="1081007at2759"/>
<evidence type="ECO:0000256" key="2">
    <source>
        <dbReference type="PIRSR" id="PIRSR600101-2"/>
    </source>
</evidence>
<dbReference type="PANTHER" id="PTHR11686:SF9">
    <property type="entry name" value="RE13973P"/>
    <property type="match status" value="1"/>
</dbReference>
<dbReference type="EMBL" id="JACMRX010000001">
    <property type="protein sequence ID" value="KAF7998392.1"/>
    <property type="molecule type" value="Genomic_DNA"/>
</dbReference>
<evidence type="ECO:0000313" key="5">
    <source>
        <dbReference type="EMBL" id="KAF7998392.1"/>
    </source>
</evidence>
<gene>
    <name evidence="4" type="ORF">HCN44_008847</name>
    <name evidence="5" type="ORF">HCN44_009790</name>
</gene>
<comment type="caution">
    <text evidence="4">The sequence shown here is derived from an EMBL/GenBank/DDBJ whole genome shotgun (WGS) entry which is preliminary data.</text>
</comment>
<feature type="active site" description="Nucleophile" evidence="1">
    <location>
        <position position="225"/>
    </location>
</feature>
<organism evidence="4 6">
    <name type="scientific">Aphidius gifuensis</name>
    <name type="common">Parasitoid wasp</name>
    <dbReference type="NCBI Taxonomy" id="684658"/>
    <lineage>
        <taxon>Eukaryota</taxon>
        <taxon>Metazoa</taxon>
        <taxon>Ecdysozoa</taxon>
        <taxon>Arthropoda</taxon>
        <taxon>Hexapoda</taxon>
        <taxon>Insecta</taxon>
        <taxon>Pterygota</taxon>
        <taxon>Neoptera</taxon>
        <taxon>Endopterygota</taxon>
        <taxon>Hymenoptera</taxon>
        <taxon>Apocrita</taxon>
        <taxon>Ichneumonoidea</taxon>
        <taxon>Braconidae</taxon>
        <taxon>Aphidiinae</taxon>
        <taxon>Aphidius</taxon>
    </lineage>
</organism>
<feature type="transmembrane region" description="Helical" evidence="3">
    <location>
        <begin position="331"/>
        <end position="351"/>
    </location>
</feature>
<dbReference type="EMBL" id="JACMRX010000001">
    <property type="protein sequence ID" value="KAF7997674.1"/>
    <property type="molecule type" value="Genomic_DNA"/>
</dbReference>
<keyword evidence="6" id="KW-1185">Reference proteome</keyword>
<keyword evidence="3" id="KW-0812">Transmembrane</keyword>
<sequence length="352" mass="39319">MGLGGGFFMTIWDANKKKSVFLNARETAPAASHKNMFEGNATLSQFAIGITGENGKLPKNGIVVNQYLANTLRRFQNKIINEPTSNNFKLKKFILITNKIKRPILKGTLKRIAEDGPGIFFNGTMGEDLIKEIKEVGGIMGMNDLKNYRSPIALKFDKLTMYTAPFTGFGVILNLIMNILYVETFKWGYAKRTELEIRQEIDDNWTSKDPKYYGAVFATPDDSGTSHVSVLADGAMIRSKLTGIIFNDQMDDFSAPGIINRFDLPPSPANFIEPGKRPLTGGTKITTSVALVIILNIWKGYNIKEAVDARRLHHQLLPMTIEAEPGFNQSILIIIFMELVIIQHFILVLVVQ</sequence>
<reference evidence="4 6" key="1">
    <citation type="submission" date="2020-08" db="EMBL/GenBank/DDBJ databases">
        <title>Aphidius gifuensis genome sequencing and assembly.</title>
        <authorList>
            <person name="Du Z."/>
        </authorList>
    </citation>
    <scope>NUCLEOTIDE SEQUENCE [LARGE SCALE GENOMIC DNA]</scope>
    <source>
        <strain evidence="4">YNYX2018</strain>
        <tissue evidence="4">Adults</tissue>
    </source>
</reference>
<evidence type="ECO:0000313" key="4">
    <source>
        <dbReference type="EMBL" id="KAF7997674.1"/>
    </source>
</evidence>
<protein>
    <submittedName>
        <fullName evidence="4">Uncharacterized protein</fullName>
    </submittedName>
</protein>
<feature type="binding site" evidence="2">
    <location>
        <position position="252"/>
    </location>
    <ligand>
        <name>L-glutamate</name>
        <dbReference type="ChEBI" id="CHEBI:29985"/>
    </ligand>
</feature>